<feature type="non-terminal residue" evidence="2">
    <location>
        <position position="1"/>
    </location>
</feature>
<feature type="region of interest" description="Disordered" evidence="1">
    <location>
        <begin position="35"/>
        <end position="115"/>
    </location>
</feature>
<organism evidence="2">
    <name type="scientific">uncultured Rubellimicrobium sp</name>
    <dbReference type="NCBI Taxonomy" id="543078"/>
    <lineage>
        <taxon>Bacteria</taxon>
        <taxon>Pseudomonadati</taxon>
        <taxon>Pseudomonadota</taxon>
        <taxon>Alphaproteobacteria</taxon>
        <taxon>Rhodobacterales</taxon>
        <taxon>Roseobacteraceae</taxon>
        <taxon>Rubellimicrobium</taxon>
        <taxon>environmental samples</taxon>
    </lineage>
</organism>
<accession>A0A6J4PL16</accession>
<feature type="compositionally biased region" description="Gly residues" evidence="1">
    <location>
        <begin position="46"/>
        <end position="65"/>
    </location>
</feature>
<dbReference type="GO" id="GO:0004748">
    <property type="term" value="F:ribonucleoside-diphosphate reductase activity, thioredoxin disulfide as acceptor"/>
    <property type="evidence" value="ECO:0007669"/>
    <property type="project" value="UniProtKB-EC"/>
</dbReference>
<feature type="region of interest" description="Disordered" evidence="1">
    <location>
        <begin position="1"/>
        <end position="22"/>
    </location>
</feature>
<dbReference type="EC" id="1.17.4.1" evidence="2"/>
<feature type="compositionally biased region" description="Basic and acidic residues" evidence="1">
    <location>
        <begin position="105"/>
        <end position="115"/>
    </location>
</feature>
<dbReference type="EMBL" id="CADCUU010000252">
    <property type="protein sequence ID" value="CAA9413854.1"/>
    <property type="molecule type" value="Genomic_DNA"/>
</dbReference>
<evidence type="ECO:0000256" key="1">
    <source>
        <dbReference type="SAM" id="MobiDB-lite"/>
    </source>
</evidence>
<gene>
    <name evidence="2" type="ORF">AVDCRST_MAG15-1766</name>
</gene>
<feature type="compositionally biased region" description="Low complexity" evidence="1">
    <location>
        <begin position="35"/>
        <end position="45"/>
    </location>
</feature>
<evidence type="ECO:0000313" key="2">
    <source>
        <dbReference type="EMBL" id="CAA9413854.1"/>
    </source>
</evidence>
<reference evidence="2" key="1">
    <citation type="submission" date="2020-02" db="EMBL/GenBank/DDBJ databases">
        <authorList>
            <person name="Meier V. D."/>
        </authorList>
    </citation>
    <scope>NUCLEOTIDE SEQUENCE</scope>
    <source>
        <strain evidence="2">AVDCRST_MAG15</strain>
    </source>
</reference>
<feature type="non-terminal residue" evidence="2">
    <location>
        <position position="115"/>
    </location>
</feature>
<protein>
    <submittedName>
        <fullName evidence="2">Ribonucleotide reductase of class II (Coenzyme B12-dependent)</fullName>
        <ecNumber evidence="2">1.17.4.1</ecNumber>
    </submittedName>
</protein>
<sequence>GARAAAGVPYGERPIPAAQPLPRADLRVDLGHEIPAQGAGRRAAGPDGGGHVATRGAGAGLGGSGARDMGGPVLRRAGGVPLPSRGADRGGGRGRAGGDAVQLLRHGDHRGCDGR</sequence>
<name>A0A6J4PL16_9RHOB</name>
<dbReference type="AlphaFoldDB" id="A0A6J4PL16"/>
<keyword evidence="2" id="KW-0560">Oxidoreductase</keyword>
<proteinExistence type="predicted"/>